<dbReference type="EMBL" id="JBHPEI010000031">
    <property type="protein sequence ID" value="MFC1799798.1"/>
    <property type="molecule type" value="Genomic_DNA"/>
</dbReference>
<gene>
    <name evidence="3" type="ORF">ACFL2Z_02685</name>
</gene>
<evidence type="ECO:0000259" key="2">
    <source>
        <dbReference type="Pfam" id="PF00149"/>
    </source>
</evidence>
<dbReference type="Gene3D" id="3.60.21.10">
    <property type="match status" value="1"/>
</dbReference>
<feature type="chain" id="PRO_5045219181" evidence="1">
    <location>
        <begin position="25"/>
        <end position="674"/>
    </location>
</feature>
<dbReference type="InterPro" id="IPR013320">
    <property type="entry name" value="ConA-like_dom_sf"/>
</dbReference>
<proteinExistence type="predicted"/>
<dbReference type="Pfam" id="PF13385">
    <property type="entry name" value="Laminin_G_3"/>
    <property type="match status" value="1"/>
</dbReference>
<dbReference type="Proteomes" id="UP001594288">
    <property type="component" value="Unassembled WGS sequence"/>
</dbReference>
<dbReference type="Pfam" id="PF00149">
    <property type="entry name" value="Metallophos"/>
    <property type="match status" value="1"/>
</dbReference>
<dbReference type="SUPFAM" id="SSF56300">
    <property type="entry name" value="Metallo-dependent phosphatases"/>
    <property type="match status" value="1"/>
</dbReference>
<evidence type="ECO:0000256" key="1">
    <source>
        <dbReference type="SAM" id="SignalP"/>
    </source>
</evidence>
<keyword evidence="1" id="KW-0732">Signal</keyword>
<evidence type="ECO:0000313" key="3">
    <source>
        <dbReference type="EMBL" id="MFC1799798.1"/>
    </source>
</evidence>
<comment type="caution">
    <text evidence="3">The sequence shown here is derived from an EMBL/GenBank/DDBJ whole genome shotgun (WGS) entry which is preliminary data.</text>
</comment>
<dbReference type="SUPFAM" id="SSF49899">
    <property type="entry name" value="Concanavalin A-like lectins/glucanases"/>
    <property type="match status" value="1"/>
</dbReference>
<feature type="signal peptide" evidence="1">
    <location>
        <begin position="1"/>
        <end position="24"/>
    </location>
</feature>
<sequence>MPVRCTLRLIAAVLILALAGIGSARTSPKVDGAAADTLVFICHPDWHAGDRALEPDSPWEESTRNRETILSDMRRYGPRYLLLAGDMIGGDWLGERRAYLARRFAPGGTDDELVYECATFLYEAMNRQFRSFGMEPVASLGDHDLGDQNWPQGSPKAGVIDAYKRAFAAAYTLDAEGKSRYDGLIGGVPQRPVGTAYENTSYAFVDGNVLFVTIDIFRFEGPDTTLDPARGVLSIELAPEQKGWLDRLLTEAAAINSIQFTVVQAHHPVLTPMRKLQTSCITVKDYENSSFWRLLQKHNVDVYISGEMHALTPMVDVESRIAHIVCGSLKGHTAHNYLVCRASDRRLKMTVREKAGDGTEFIYESTGEMIIDKASGQKMISGSGRLEPIDADRILFHYAFDQEDLSDGVYNSGQFGSKLYVGMPSNLSTGEGFLDRSLIVGGEAPGYFSNPGKCPTDYDCPRTLAAWVNTGQTDKGTVWALGRDDYCLYVNDGVLELGVKDATLRAVGAAALNDRAWHHIAAVYPGGPATLEDVALYVDGKKVACETGRPDKMIRTNPHHEAYVGAHQLGAENPYHGLLDDMGLWVSALSDAEISSLHAAASAGRLKYNASQMDSLFGLFDEGTGDITVKGTVWTVTQGLKGSPGDLLLNESGQYELVLDDEGKGMSTRGQSFQ</sequence>
<organism evidence="3 4">
    <name type="scientific">Eiseniibacteriota bacterium</name>
    <dbReference type="NCBI Taxonomy" id="2212470"/>
    <lineage>
        <taxon>Bacteria</taxon>
        <taxon>Candidatus Eiseniibacteriota</taxon>
    </lineage>
</organism>
<dbReference type="InterPro" id="IPR004843">
    <property type="entry name" value="Calcineurin-like_PHP"/>
</dbReference>
<name>A0ABV6YP43_UNCEI</name>
<accession>A0ABV6YP43</accession>
<keyword evidence="4" id="KW-1185">Reference proteome</keyword>
<protein>
    <submittedName>
        <fullName evidence="3">LamG-like jellyroll fold domain-containing protein</fullName>
    </submittedName>
</protein>
<feature type="domain" description="Calcineurin-like phosphoesterase" evidence="2">
    <location>
        <begin position="45"/>
        <end position="309"/>
    </location>
</feature>
<dbReference type="Gene3D" id="2.60.120.200">
    <property type="match status" value="1"/>
</dbReference>
<dbReference type="InterPro" id="IPR029052">
    <property type="entry name" value="Metallo-depent_PP-like"/>
</dbReference>
<evidence type="ECO:0000313" key="4">
    <source>
        <dbReference type="Proteomes" id="UP001594288"/>
    </source>
</evidence>
<reference evidence="3 4" key="1">
    <citation type="submission" date="2024-09" db="EMBL/GenBank/DDBJ databases">
        <authorList>
            <person name="D'Angelo T."/>
        </authorList>
    </citation>
    <scope>NUCLEOTIDE SEQUENCE [LARGE SCALE GENOMIC DNA]</scope>
    <source>
        <strain evidence="3">SAG AM-311-F02</strain>
    </source>
</reference>